<protein>
    <recommendedName>
        <fullName evidence="8">Major facilitator superfamily (MFS) profile domain-containing protein</fullName>
    </recommendedName>
</protein>
<keyword evidence="3 7" id="KW-0812">Transmembrane</keyword>
<dbReference type="InterPro" id="IPR011701">
    <property type="entry name" value="MFS"/>
</dbReference>
<dbReference type="CDD" id="cd17328">
    <property type="entry name" value="MFS_spinster_like"/>
    <property type="match status" value="1"/>
</dbReference>
<evidence type="ECO:0000256" key="1">
    <source>
        <dbReference type="ARBA" id="ARBA00004141"/>
    </source>
</evidence>
<evidence type="ECO:0000259" key="8">
    <source>
        <dbReference type="PROSITE" id="PS50850"/>
    </source>
</evidence>
<evidence type="ECO:0000256" key="6">
    <source>
        <dbReference type="SAM" id="MobiDB-lite"/>
    </source>
</evidence>
<dbReference type="PROSITE" id="PS50850">
    <property type="entry name" value="MFS"/>
    <property type="match status" value="1"/>
</dbReference>
<feature type="transmembrane region" description="Helical" evidence="7">
    <location>
        <begin position="250"/>
        <end position="275"/>
    </location>
</feature>
<feature type="transmembrane region" description="Helical" evidence="7">
    <location>
        <begin position="380"/>
        <end position="403"/>
    </location>
</feature>
<dbReference type="Pfam" id="PF07690">
    <property type="entry name" value="MFS_1"/>
    <property type="match status" value="1"/>
</dbReference>
<accession>A0ABN5B3I9</accession>
<feature type="transmembrane region" description="Helical" evidence="7">
    <location>
        <begin position="35"/>
        <end position="52"/>
    </location>
</feature>
<feature type="transmembrane region" description="Helical" evidence="7">
    <location>
        <begin position="452"/>
        <end position="470"/>
    </location>
</feature>
<keyword evidence="10" id="KW-1185">Reference proteome</keyword>
<dbReference type="EMBL" id="CP020083">
    <property type="protein sequence ID" value="ASR51501.1"/>
    <property type="molecule type" value="Genomic_DNA"/>
</dbReference>
<gene>
    <name evidence="9" type="ORF">B5J99_08495</name>
</gene>
<name>A0ABN5B3I9_9SPHN</name>
<proteinExistence type="predicted"/>
<feature type="transmembrane region" description="Helical" evidence="7">
    <location>
        <begin position="165"/>
        <end position="188"/>
    </location>
</feature>
<dbReference type="InterPro" id="IPR036259">
    <property type="entry name" value="MFS_trans_sf"/>
</dbReference>
<feature type="transmembrane region" description="Helical" evidence="7">
    <location>
        <begin position="287"/>
        <end position="307"/>
    </location>
</feature>
<keyword evidence="4 7" id="KW-1133">Transmembrane helix</keyword>
<feature type="domain" description="Major facilitator superfamily (MFS) profile" evidence="8">
    <location>
        <begin position="39"/>
        <end position="473"/>
    </location>
</feature>
<evidence type="ECO:0000313" key="10">
    <source>
        <dbReference type="Proteomes" id="UP000258016"/>
    </source>
</evidence>
<sequence length="483" mass="50441">MSDPQDVQSMPSAGMESPPPDHGAKPPARRFWTPLQIWVLFLLVLVNISNYLDRGVLAILQEPIKQDLLLADWQLGLISGPAFALLYSISGIPAARIADKLNRVTVLSIAITVWSGMTALCGAASSFAQLALARIGVGAGEGACTPVSHSLVSDHFPPRQRGMALSVLTTSIPIAQLMAPLIGGVVAMQYGWRTAFVVVGLPGILVAVLLRLTLRDPRHDMTNTLVTRKTQGSGKFLDDIKLLTANRSFVWLWFGATFLGQAVGATNVFTASYFLRQYDLTLAQVGAMMAAGLGAAGLIGTFMGGWLADRYAGEYGRSYPFMCAVAATGAGLMFAVVFTSPSWQVALGFLLLANIMGDMKNGPVYAAVQNMSPPHMRSTATAVILIGVIALGTGMGPMIVGLVSDSVAASSFAQSLGDYGMACPGGKPLPAASAEMGLACAQASAAGMRAGLLAACLAYAAAAPCFLMAARTIREPLQKIAAG</sequence>
<dbReference type="InterPro" id="IPR044770">
    <property type="entry name" value="MFS_spinster-like"/>
</dbReference>
<evidence type="ECO:0000256" key="2">
    <source>
        <dbReference type="ARBA" id="ARBA00022448"/>
    </source>
</evidence>
<comment type="subcellular location">
    <subcellularLocation>
        <location evidence="1">Membrane</location>
        <topology evidence="1">Multi-pass membrane protein</topology>
    </subcellularLocation>
</comment>
<reference evidence="9 10" key="1">
    <citation type="submission" date="2017-03" db="EMBL/GenBank/DDBJ databases">
        <title>Complete genome sequence of Blastomonas fulva degrading microcsystin LR.</title>
        <authorList>
            <person name="Lee H.-g."/>
            <person name="Jin L."/>
            <person name="oh H.-M."/>
        </authorList>
    </citation>
    <scope>NUCLEOTIDE SEQUENCE [LARGE SCALE GENOMIC DNA]</scope>
    <source>
        <strain evidence="9 10">T2</strain>
    </source>
</reference>
<dbReference type="PANTHER" id="PTHR23505">
    <property type="entry name" value="SPINSTER"/>
    <property type="match status" value="1"/>
</dbReference>
<feature type="compositionally biased region" description="Polar residues" evidence="6">
    <location>
        <begin position="1"/>
        <end position="11"/>
    </location>
</feature>
<dbReference type="PANTHER" id="PTHR23505:SF79">
    <property type="entry name" value="PROTEIN SPINSTER"/>
    <property type="match status" value="1"/>
</dbReference>
<dbReference type="InterPro" id="IPR020846">
    <property type="entry name" value="MFS_dom"/>
</dbReference>
<evidence type="ECO:0000256" key="5">
    <source>
        <dbReference type="ARBA" id="ARBA00023136"/>
    </source>
</evidence>
<dbReference type="Proteomes" id="UP000258016">
    <property type="component" value="Chromosome"/>
</dbReference>
<evidence type="ECO:0000313" key="9">
    <source>
        <dbReference type="EMBL" id="ASR51501.1"/>
    </source>
</evidence>
<dbReference type="GeneID" id="303485606"/>
<dbReference type="RefSeq" id="WP_117352164.1">
    <property type="nucleotide sequence ID" value="NZ_CP020083.1"/>
</dbReference>
<keyword evidence="2" id="KW-0813">Transport</keyword>
<organism evidence="9 10">
    <name type="scientific">Blastomonas fulva</name>
    <dbReference type="NCBI Taxonomy" id="1550728"/>
    <lineage>
        <taxon>Bacteria</taxon>
        <taxon>Pseudomonadati</taxon>
        <taxon>Pseudomonadota</taxon>
        <taxon>Alphaproteobacteria</taxon>
        <taxon>Sphingomonadales</taxon>
        <taxon>Sphingomonadaceae</taxon>
        <taxon>Blastomonas</taxon>
    </lineage>
</organism>
<feature type="transmembrane region" description="Helical" evidence="7">
    <location>
        <begin position="104"/>
        <end position="124"/>
    </location>
</feature>
<evidence type="ECO:0000256" key="7">
    <source>
        <dbReference type="SAM" id="Phobius"/>
    </source>
</evidence>
<feature type="region of interest" description="Disordered" evidence="6">
    <location>
        <begin position="1"/>
        <end position="26"/>
    </location>
</feature>
<evidence type="ECO:0000256" key="4">
    <source>
        <dbReference type="ARBA" id="ARBA00022989"/>
    </source>
</evidence>
<feature type="transmembrane region" description="Helical" evidence="7">
    <location>
        <begin position="319"/>
        <end position="339"/>
    </location>
</feature>
<dbReference type="SUPFAM" id="SSF103473">
    <property type="entry name" value="MFS general substrate transporter"/>
    <property type="match status" value="1"/>
</dbReference>
<evidence type="ECO:0000256" key="3">
    <source>
        <dbReference type="ARBA" id="ARBA00022692"/>
    </source>
</evidence>
<feature type="transmembrane region" description="Helical" evidence="7">
    <location>
        <begin position="194"/>
        <end position="214"/>
    </location>
</feature>
<dbReference type="Gene3D" id="1.20.1250.20">
    <property type="entry name" value="MFS general substrate transporter like domains"/>
    <property type="match status" value="1"/>
</dbReference>
<feature type="transmembrane region" description="Helical" evidence="7">
    <location>
        <begin position="73"/>
        <end position="92"/>
    </location>
</feature>
<keyword evidence="5 7" id="KW-0472">Membrane</keyword>